<dbReference type="GO" id="GO:0003676">
    <property type="term" value="F:nucleic acid binding"/>
    <property type="evidence" value="ECO:0007669"/>
    <property type="project" value="InterPro"/>
</dbReference>
<dbReference type="AlphaFoldDB" id="A0A2S2R3G8"/>
<protein>
    <submittedName>
        <fullName evidence="2">Pro-Pol polyprotein</fullName>
    </submittedName>
</protein>
<feature type="domain" description="Integrase catalytic" evidence="1">
    <location>
        <begin position="1"/>
        <end position="77"/>
    </location>
</feature>
<dbReference type="InterPro" id="IPR001584">
    <property type="entry name" value="Integrase_cat-core"/>
</dbReference>
<dbReference type="GO" id="GO:0015074">
    <property type="term" value="P:DNA integration"/>
    <property type="evidence" value="ECO:0007669"/>
    <property type="project" value="InterPro"/>
</dbReference>
<evidence type="ECO:0000259" key="1">
    <source>
        <dbReference type="PROSITE" id="PS50994"/>
    </source>
</evidence>
<sequence>MQSYSKYNVGHKYILIVTDTYTKYLWIQALKNKSSKQVTQGMLSILNINHPKFLQTYNGTEFYNKLFQNLTRKYNIKQYSTYSGIKAAIKCTIKNIIYKKFTVTGSYDCYCLISNIVYNYNNTKHTTIKYTSHEARTVYKTTIT</sequence>
<dbReference type="InterPro" id="IPR012337">
    <property type="entry name" value="RNaseH-like_sf"/>
</dbReference>
<dbReference type="Gene3D" id="3.30.420.10">
    <property type="entry name" value="Ribonuclease H-like superfamily/Ribonuclease H"/>
    <property type="match status" value="1"/>
</dbReference>
<proteinExistence type="predicted"/>
<dbReference type="PANTHER" id="PTHR46585:SF1">
    <property type="entry name" value="CHROMO DOMAIN-CONTAINING PROTEIN"/>
    <property type="match status" value="1"/>
</dbReference>
<dbReference type="InterPro" id="IPR036397">
    <property type="entry name" value="RNaseH_sf"/>
</dbReference>
<organism evidence="2">
    <name type="scientific">Sipha flava</name>
    <name type="common">yellow sugarcane aphid</name>
    <dbReference type="NCBI Taxonomy" id="143950"/>
    <lineage>
        <taxon>Eukaryota</taxon>
        <taxon>Metazoa</taxon>
        <taxon>Ecdysozoa</taxon>
        <taxon>Arthropoda</taxon>
        <taxon>Hexapoda</taxon>
        <taxon>Insecta</taxon>
        <taxon>Pterygota</taxon>
        <taxon>Neoptera</taxon>
        <taxon>Paraneoptera</taxon>
        <taxon>Hemiptera</taxon>
        <taxon>Sternorrhyncha</taxon>
        <taxon>Aphidomorpha</taxon>
        <taxon>Aphidoidea</taxon>
        <taxon>Aphididae</taxon>
        <taxon>Sipha</taxon>
    </lineage>
</organism>
<evidence type="ECO:0000313" key="2">
    <source>
        <dbReference type="EMBL" id="MBY83882.1"/>
    </source>
</evidence>
<dbReference type="SUPFAM" id="SSF53098">
    <property type="entry name" value="Ribonuclease H-like"/>
    <property type="match status" value="1"/>
</dbReference>
<dbReference type="EMBL" id="GGMS01014679">
    <property type="protein sequence ID" value="MBY83882.1"/>
    <property type="molecule type" value="Transcribed_RNA"/>
</dbReference>
<dbReference type="OrthoDB" id="6621683at2759"/>
<dbReference type="PROSITE" id="PS50994">
    <property type="entry name" value="INTEGRASE"/>
    <property type="match status" value="1"/>
</dbReference>
<accession>A0A2S2R3G8</accession>
<reference evidence="2" key="1">
    <citation type="submission" date="2018-04" db="EMBL/GenBank/DDBJ databases">
        <title>Transcriptome assembly of Sipha flava.</title>
        <authorList>
            <person name="Scully E.D."/>
            <person name="Geib S.M."/>
            <person name="Palmer N.A."/>
            <person name="Koch K."/>
            <person name="Bradshaw J."/>
            <person name="Heng-Moss T."/>
            <person name="Sarath G."/>
        </authorList>
    </citation>
    <scope>NUCLEOTIDE SEQUENCE</scope>
</reference>
<dbReference type="PANTHER" id="PTHR46585">
    <property type="entry name" value="INTEGRASE CORE DOMAIN CONTAINING PROTEIN"/>
    <property type="match status" value="1"/>
</dbReference>
<gene>
    <name evidence="2" type="primary">pol_29</name>
    <name evidence="2" type="ORF">g.24269</name>
</gene>
<name>A0A2S2R3G8_9HEMI</name>